<evidence type="ECO:0000313" key="1">
    <source>
        <dbReference type="EMBL" id="KAK7473938.1"/>
    </source>
</evidence>
<reference evidence="1 2" key="1">
    <citation type="journal article" date="2023" name="Sci. Data">
        <title>Genome assembly of the Korean intertidal mud-creeper Batillaria attramentaria.</title>
        <authorList>
            <person name="Patra A.K."/>
            <person name="Ho P.T."/>
            <person name="Jun S."/>
            <person name="Lee S.J."/>
            <person name="Kim Y."/>
            <person name="Won Y.J."/>
        </authorList>
    </citation>
    <scope>NUCLEOTIDE SEQUENCE [LARGE SCALE GENOMIC DNA]</scope>
    <source>
        <strain evidence="1">Wonlab-2016</strain>
    </source>
</reference>
<sequence length="79" mass="8421">MQTNSASVPLVFTGECARVLVTTARAGHEGEQMVGIVHIPLPQLPLPFPHTELWPVPLSGPLYVTTGGDPTFTDPQGDE</sequence>
<protein>
    <submittedName>
        <fullName evidence="1">Uncharacterized protein</fullName>
    </submittedName>
</protein>
<evidence type="ECO:0000313" key="2">
    <source>
        <dbReference type="Proteomes" id="UP001519460"/>
    </source>
</evidence>
<proteinExistence type="predicted"/>
<dbReference type="Proteomes" id="UP001519460">
    <property type="component" value="Unassembled WGS sequence"/>
</dbReference>
<organism evidence="1 2">
    <name type="scientific">Batillaria attramentaria</name>
    <dbReference type="NCBI Taxonomy" id="370345"/>
    <lineage>
        <taxon>Eukaryota</taxon>
        <taxon>Metazoa</taxon>
        <taxon>Spiralia</taxon>
        <taxon>Lophotrochozoa</taxon>
        <taxon>Mollusca</taxon>
        <taxon>Gastropoda</taxon>
        <taxon>Caenogastropoda</taxon>
        <taxon>Sorbeoconcha</taxon>
        <taxon>Cerithioidea</taxon>
        <taxon>Batillariidae</taxon>
        <taxon>Batillaria</taxon>
    </lineage>
</organism>
<comment type="caution">
    <text evidence="1">The sequence shown here is derived from an EMBL/GenBank/DDBJ whole genome shotgun (WGS) entry which is preliminary data.</text>
</comment>
<gene>
    <name evidence="1" type="ORF">BaRGS_00034843</name>
</gene>
<accession>A0ABD0JGH7</accession>
<keyword evidence="2" id="KW-1185">Reference proteome</keyword>
<dbReference type="EMBL" id="JACVVK020000453">
    <property type="protein sequence ID" value="KAK7473938.1"/>
    <property type="molecule type" value="Genomic_DNA"/>
</dbReference>
<dbReference type="AlphaFoldDB" id="A0ABD0JGH7"/>
<name>A0ABD0JGH7_9CAEN</name>